<feature type="compositionally biased region" description="Polar residues" evidence="1">
    <location>
        <begin position="10"/>
        <end position="22"/>
    </location>
</feature>
<feature type="compositionally biased region" description="Low complexity" evidence="1">
    <location>
        <begin position="446"/>
        <end position="460"/>
    </location>
</feature>
<evidence type="ECO:0000256" key="1">
    <source>
        <dbReference type="SAM" id="MobiDB-lite"/>
    </source>
</evidence>
<evidence type="ECO:0000313" key="3">
    <source>
        <dbReference type="Proteomes" id="UP000276133"/>
    </source>
</evidence>
<gene>
    <name evidence="2" type="ORF">BpHYR1_031251</name>
</gene>
<keyword evidence="3" id="KW-1185">Reference proteome</keyword>
<reference evidence="2 3" key="1">
    <citation type="journal article" date="2018" name="Sci. Rep.">
        <title>Genomic signatures of local adaptation to the degree of environmental predictability in rotifers.</title>
        <authorList>
            <person name="Franch-Gras L."/>
            <person name="Hahn C."/>
            <person name="Garcia-Roger E.M."/>
            <person name="Carmona M.J."/>
            <person name="Serra M."/>
            <person name="Gomez A."/>
        </authorList>
    </citation>
    <scope>NUCLEOTIDE SEQUENCE [LARGE SCALE GENOMIC DNA]</scope>
    <source>
        <strain evidence="2">HYR1</strain>
    </source>
</reference>
<name>A0A3M7RZQ7_BRAPC</name>
<sequence>MIDNSDDLIQFSSPQPNNTGATTLPAHKTPKSLLDSSLTSHNNTLIDELNESKLDRVDFIEVAELDHDDMWLCEPHSPTHNKENVKSVAKKSKNAYRWMMDDFDQDKKLDKVKRTLLVTLDDISKGFNRRSRSVSTTRTNHLYCNNMAPPPTPSSRFLEPQTPQIAQSKSIESILNESTADLNRTYSKESGLDLINSFGRVDKPVSNRPSVKQLFDSAKDKESLSSLSDNEIEDLDENVFYEQAQRWCVLDTDEDKDEDELATHLAQIELYLDWTSAQHVCAGCRTNSSSSSIKKPSRQHSIRSLEWDAEEIVIDSNYYQNGIGANSKYATIVKAKKACVDQQTAPIDTLASSPSNLTYSNDSNDLTENKADVYEDFTDLQVVAKMQEESLRQSVLNLTKISTQNLSRNGFSTATITKRVHPTRPSFALQLPSELPAEASLRRDSASSSDHSSISSTNIESPYNSQFNVNSSEFFWDDEALDLLDSTKLESLDTSSPEKSVPQLCSRCSRPLDQGNNNNKNKYAFFFFI</sequence>
<dbReference type="EMBL" id="REGN01002291">
    <property type="protein sequence ID" value="RNA29051.1"/>
    <property type="molecule type" value="Genomic_DNA"/>
</dbReference>
<dbReference type="Proteomes" id="UP000276133">
    <property type="component" value="Unassembled WGS sequence"/>
</dbReference>
<dbReference type="OrthoDB" id="10586226at2759"/>
<feature type="region of interest" description="Disordered" evidence="1">
    <location>
        <begin position="1"/>
        <end position="35"/>
    </location>
</feature>
<comment type="caution">
    <text evidence="2">The sequence shown here is derived from an EMBL/GenBank/DDBJ whole genome shotgun (WGS) entry which is preliminary data.</text>
</comment>
<evidence type="ECO:0000313" key="2">
    <source>
        <dbReference type="EMBL" id="RNA29051.1"/>
    </source>
</evidence>
<proteinExistence type="predicted"/>
<organism evidence="2 3">
    <name type="scientific">Brachionus plicatilis</name>
    <name type="common">Marine rotifer</name>
    <name type="synonym">Brachionus muelleri</name>
    <dbReference type="NCBI Taxonomy" id="10195"/>
    <lineage>
        <taxon>Eukaryota</taxon>
        <taxon>Metazoa</taxon>
        <taxon>Spiralia</taxon>
        <taxon>Gnathifera</taxon>
        <taxon>Rotifera</taxon>
        <taxon>Eurotatoria</taxon>
        <taxon>Monogononta</taxon>
        <taxon>Pseudotrocha</taxon>
        <taxon>Ploima</taxon>
        <taxon>Brachionidae</taxon>
        <taxon>Brachionus</taxon>
    </lineage>
</organism>
<dbReference type="AlphaFoldDB" id="A0A3M7RZQ7"/>
<protein>
    <submittedName>
        <fullName evidence="2">Uncharacterized protein</fullName>
    </submittedName>
</protein>
<accession>A0A3M7RZQ7</accession>
<feature type="region of interest" description="Disordered" evidence="1">
    <location>
        <begin position="438"/>
        <end position="460"/>
    </location>
</feature>